<proteinExistence type="predicted"/>
<sequence>MLNCVLGTKNFTKLGHCIYSPFVNNVPFSIYCYWYQTGELLKACWSSFLEEKKFGNEEKVETITPLKMNPVQTLWILRFVEDVLGSGFCSRLQEKNGKKKIRTG</sequence>
<keyword evidence="2" id="KW-1185">Reference proteome</keyword>
<gene>
    <name evidence="1" type="ORF">VNO77_44783</name>
</gene>
<organism evidence="1 2">
    <name type="scientific">Canavalia gladiata</name>
    <name type="common">Sword bean</name>
    <name type="synonym">Dolichos gladiatus</name>
    <dbReference type="NCBI Taxonomy" id="3824"/>
    <lineage>
        <taxon>Eukaryota</taxon>
        <taxon>Viridiplantae</taxon>
        <taxon>Streptophyta</taxon>
        <taxon>Embryophyta</taxon>
        <taxon>Tracheophyta</taxon>
        <taxon>Spermatophyta</taxon>
        <taxon>Magnoliopsida</taxon>
        <taxon>eudicotyledons</taxon>
        <taxon>Gunneridae</taxon>
        <taxon>Pentapetalae</taxon>
        <taxon>rosids</taxon>
        <taxon>fabids</taxon>
        <taxon>Fabales</taxon>
        <taxon>Fabaceae</taxon>
        <taxon>Papilionoideae</taxon>
        <taxon>50 kb inversion clade</taxon>
        <taxon>NPAAA clade</taxon>
        <taxon>indigoferoid/millettioid clade</taxon>
        <taxon>Phaseoleae</taxon>
        <taxon>Canavalia</taxon>
    </lineage>
</organism>
<protein>
    <submittedName>
        <fullName evidence="1">Uncharacterized protein</fullName>
    </submittedName>
</protein>
<evidence type="ECO:0000313" key="1">
    <source>
        <dbReference type="EMBL" id="KAK7306824.1"/>
    </source>
</evidence>
<dbReference type="EMBL" id="JAYMYQ010000011">
    <property type="protein sequence ID" value="KAK7306824.1"/>
    <property type="molecule type" value="Genomic_DNA"/>
</dbReference>
<name>A0AAN9JYN4_CANGL</name>
<dbReference type="Proteomes" id="UP001367508">
    <property type="component" value="Unassembled WGS sequence"/>
</dbReference>
<reference evidence="1 2" key="1">
    <citation type="submission" date="2024-01" db="EMBL/GenBank/DDBJ databases">
        <title>The genomes of 5 underutilized Papilionoideae crops provide insights into root nodulation and disease resistanc.</title>
        <authorList>
            <person name="Jiang F."/>
        </authorList>
    </citation>
    <scope>NUCLEOTIDE SEQUENCE [LARGE SCALE GENOMIC DNA]</scope>
    <source>
        <strain evidence="1">LVBAO_FW01</strain>
        <tissue evidence="1">Leaves</tissue>
    </source>
</reference>
<comment type="caution">
    <text evidence="1">The sequence shown here is derived from an EMBL/GenBank/DDBJ whole genome shotgun (WGS) entry which is preliminary data.</text>
</comment>
<evidence type="ECO:0000313" key="2">
    <source>
        <dbReference type="Proteomes" id="UP001367508"/>
    </source>
</evidence>
<dbReference type="AlphaFoldDB" id="A0AAN9JYN4"/>
<accession>A0AAN9JYN4</accession>